<organism evidence="1 2">
    <name type="scientific">Paraglomus occultum</name>
    <dbReference type="NCBI Taxonomy" id="144539"/>
    <lineage>
        <taxon>Eukaryota</taxon>
        <taxon>Fungi</taxon>
        <taxon>Fungi incertae sedis</taxon>
        <taxon>Mucoromycota</taxon>
        <taxon>Glomeromycotina</taxon>
        <taxon>Glomeromycetes</taxon>
        <taxon>Paraglomerales</taxon>
        <taxon>Paraglomeraceae</taxon>
        <taxon>Paraglomus</taxon>
    </lineage>
</organism>
<evidence type="ECO:0000313" key="2">
    <source>
        <dbReference type="Proteomes" id="UP000789572"/>
    </source>
</evidence>
<accession>A0A9N9AJ05</accession>
<dbReference type="Proteomes" id="UP000789572">
    <property type="component" value="Unassembled WGS sequence"/>
</dbReference>
<gene>
    <name evidence="1" type="ORF">POCULU_LOCUS4021</name>
</gene>
<comment type="caution">
    <text evidence="1">The sequence shown here is derived from an EMBL/GenBank/DDBJ whole genome shotgun (WGS) entry which is preliminary data.</text>
</comment>
<dbReference type="AlphaFoldDB" id="A0A9N9AJ05"/>
<reference evidence="1" key="1">
    <citation type="submission" date="2021-06" db="EMBL/GenBank/DDBJ databases">
        <authorList>
            <person name="Kallberg Y."/>
            <person name="Tangrot J."/>
            <person name="Rosling A."/>
        </authorList>
    </citation>
    <scope>NUCLEOTIDE SEQUENCE</scope>
    <source>
        <strain evidence="1">IA702</strain>
    </source>
</reference>
<evidence type="ECO:0000313" key="1">
    <source>
        <dbReference type="EMBL" id="CAG8530203.1"/>
    </source>
</evidence>
<sequence>MKVRLEQANTALKGFDESCKQRLTTLEEKLWKEEYADKAEKELKREKNGAFYNKISRSESV</sequence>
<keyword evidence="2" id="KW-1185">Reference proteome</keyword>
<protein>
    <submittedName>
        <fullName evidence="1">1923_t:CDS:1</fullName>
    </submittedName>
</protein>
<dbReference type="EMBL" id="CAJVPJ010000489">
    <property type="protein sequence ID" value="CAG8530203.1"/>
    <property type="molecule type" value="Genomic_DNA"/>
</dbReference>
<name>A0A9N9AJ05_9GLOM</name>
<proteinExistence type="predicted"/>